<name>A0A7G7G508_9BACT</name>
<reference evidence="2 3" key="1">
    <citation type="journal article" date="2018" name="Int. J. Syst. Evol. Microbiol.">
        <title>Adhaeribacter swui sp. nov., isolated from wet mud.</title>
        <authorList>
            <person name="Kim D.U."/>
            <person name="Kim K.W."/>
            <person name="Kang M.S."/>
            <person name="Kim J.Y."/>
            <person name="Jang J.H."/>
            <person name="Kim M.K."/>
        </authorList>
    </citation>
    <scope>NUCLEOTIDE SEQUENCE [LARGE SCALE GENOMIC DNA]</scope>
    <source>
        <strain evidence="2 3">KCTC 52873</strain>
    </source>
</reference>
<accession>A0A7G7G508</accession>
<dbReference type="KEGG" id="aswu:HUW51_05665"/>
<dbReference type="PANTHER" id="PTHR40469">
    <property type="entry name" value="SECRETED GLYCOSYL HYDROLASE"/>
    <property type="match status" value="1"/>
</dbReference>
<dbReference type="Pfam" id="PF06283">
    <property type="entry name" value="ThuA"/>
    <property type="match status" value="1"/>
</dbReference>
<dbReference type="Gene3D" id="3.40.50.880">
    <property type="match status" value="1"/>
</dbReference>
<evidence type="ECO:0000313" key="3">
    <source>
        <dbReference type="Proteomes" id="UP000515237"/>
    </source>
</evidence>
<keyword evidence="3" id="KW-1185">Reference proteome</keyword>
<evidence type="ECO:0000259" key="1">
    <source>
        <dbReference type="Pfam" id="PF06283"/>
    </source>
</evidence>
<dbReference type="PANTHER" id="PTHR40469:SF2">
    <property type="entry name" value="GALACTOSE-BINDING DOMAIN-LIKE SUPERFAMILY PROTEIN"/>
    <property type="match status" value="1"/>
</dbReference>
<sequence length="282" mass="32099">MRKFGKRILGTLLGVLLVSGATIGLFFYKITYGFPVSYETEKPNIQFPRQKAAILVFSKTTAFRHSESIRASQAIFNQLAKQNNWFIYQTEAGGVFNPEQLQQFKAVIFNNATGRVLNEEQQQALSHYVEEGGTLLGIHGAGDNSHHWPWYEQSLLGTHFSHHPINPQFQKTTVYLEPTASLALTRNLPPAWEHQDEWYVFTGQPQSAQVVAYINGNKIIPNGNMLWIRDKNFGMGNYHPVAWHRAVGKGKTFYTAMGHSQEVWQDASFVRLLENALQWCLN</sequence>
<dbReference type="AlphaFoldDB" id="A0A7G7G508"/>
<evidence type="ECO:0000313" key="2">
    <source>
        <dbReference type="EMBL" id="QNF32242.1"/>
    </source>
</evidence>
<dbReference type="InterPro" id="IPR029010">
    <property type="entry name" value="ThuA-like"/>
</dbReference>
<dbReference type="RefSeq" id="WP_185273022.1">
    <property type="nucleotide sequence ID" value="NZ_CP055156.1"/>
</dbReference>
<feature type="domain" description="ThuA-like" evidence="1">
    <location>
        <begin position="54"/>
        <end position="280"/>
    </location>
</feature>
<dbReference type="InterPro" id="IPR029062">
    <property type="entry name" value="Class_I_gatase-like"/>
</dbReference>
<organism evidence="2 3">
    <name type="scientific">Adhaeribacter swui</name>
    <dbReference type="NCBI Taxonomy" id="2086471"/>
    <lineage>
        <taxon>Bacteria</taxon>
        <taxon>Pseudomonadati</taxon>
        <taxon>Bacteroidota</taxon>
        <taxon>Cytophagia</taxon>
        <taxon>Cytophagales</taxon>
        <taxon>Hymenobacteraceae</taxon>
        <taxon>Adhaeribacter</taxon>
    </lineage>
</organism>
<dbReference type="Proteomes" id="UP000515237">
    <property type="component" value="Chromosome"/>
</dbReference>
<proteinExistence type="predicted"/>
<gene>
    <name evidence="2" type="ORF">HUW51_05665</name>
</gene>
<dbReference type="SUPFAM" id="SSF52317">
    <property type="entry name" value="Class I glutamine amidotransferase-like"/>
    <property type="match status" value="1"/>
</dbReference>
<protein>
    <submittedName>
        <fullName evidence="2">ThuA domain-containing protein</fullName>
    </submittedName>
</protein>
<dbReference type="EMBL" id="CP055156">
    <property type="protein sequence ID" value="QNF32242.1"/>
    <property type="molecule type" value="Genomic_DNA"/>
</dbReference>